<proteinExistence type="predicted"/>
<dbReference type="SUPFAM" id="SSF56935">
    <property type="entry name" value="Porins"/>
    <property type="match status" value="1"/>
</dbReference>
<dbReference type="PANTHER" id="PTHR38105:SF5">
    <property type="entry name" value="OUTER MEMBRANE PROTEIN"/>
    <property type="match status" value="1"/>
</dbReference>
<dbReference type="Gene3D" id="2.40.160.40">
    <property type="entry name" value="monomeric porin ompg"/>
    <property type="match status" value="1"/>
</dbReference>
<dbReference type="InterPro" id="IPR053713">
    <property type="entry name" value="Bact_OM_Channel_sf"/>
</dbReference>
<evidence type="ECO:0008006" key="6">
    <source>
        <dbReference type="Google" id="ProtNLM"/>
    </source>
</evidence>
<comment type="caution">
    <text evidence="4">The sequence shown here is derived from an EMBL/GenBank/DDBJ whole genome shotgun (WGS) entry which is preliminary data.</text>
</comment>
<evidence type="ECO:0000256" key="3">
    <source>
        <dbReference type="SAM" id="SignalP"/>
    </source>
</evidence>
<feature type="chain" id="PRO_5023927536" description="Porin" evidence="3">
    <location>
        <begin position="21"/>
        <end position="228"/>
    </location>
</feature>
<reference evidence="4 5" key="1">
    <citation type="submission" date="2019-09" db="EMBL/GenBank/DDBJ databases">
        <authorList>
            <person name="Li Y."/>
        </authorList>
    </citation>
    <scope>NUCLEOTIDE SEQUENCE [LARGE SCALE GENOMIC DNA]</scope>
    <source>
        <strain evidence="4 5">L3-3HA</strain>
    </source>
</reference>
<feature type="region of interest" description="Disordered" evidence="2">
    <location>
        <begin position="53"/>
        <end position="73"/>
    </location>
</feature>
<feature type="signal peptide" evidence="3">
    <location>
        <begin position="1"/>
        <end position="20"/>
    </location>
</feature>
<dbReference type="GO" id="GO:0009279">
    <property type="term" value="C:cell outer membrane"/>
    <property type="evidence" value="ECO:0007669"/>
    <property type="project" value="TreeGrafter"/>
</dbReference>
<dbReference type="Pfam" id="PF06178">
    <property type="entry name" value="KdgM"/>
    <property type="match status" value="1"/>
</dbReference>
<dbReference type="RefSeq" id="WP_150435729.1">
    <property type="nucleotide sequence ID" value="NZ_VYKJ01000007.1"/>
</dbReference>
<gene>
    <name evidence="4" type="ORF">FJU30_14695</name>
</gene>
<organism evidence="4 5">
    <name type="scientific">Affinibrenneria salicis</name>
    <dbReference type="NCBI Taxonomy" id="2590031"/>
    <lineage>
        <taxon>Bacteria</taxon>
        <taxon>Pseudomonadati</taxon>
        <taxon>Pseudomonadota</taxon>
        <taxon>Gammaproteobacteria</taxon>
        <taxon>Enterobacterales</taxon>
        <taxon>Pectobacteriaceae</taxon>
        <taxon>Affinibrenneria</taxon>
    </lineage>
</organism>
<dbReference type="InterPro" id="IPR009331">
    <property type="entry name" value="Oligogalacturonate-sp_porin"/>
</dbReference>
<evidence type="ECO:0000313" key="5">
    <source>
        <dbReference type="Proteomes" id="UP000335415"/>
    </source>
</evidence>
<evidence type="ECO:0000256" key="1">
    <source>
        <dbReference type="ARBA" id="ARBA00022729"/>
    </source>
</evidence>
<protein>
    <recommendedName>
        <fullName evidence="6">Porin</fullName>
    </recommendedName>
</protein>
<evidence type="ECO:0000313" key="4">
    <source>
        <dbReference type="EMBL" id="KAA8998930.1"/>
    </source>
</evidence>
<dbReference type="OrthoDB" id="5817226at2"/>
<keyword evidence="5" id="KW-1185">Reference proteome</keyword>
<sequence>MSSRYLLFLTCCFIAFNTQAVSVAWEHEFADVSRAHTDKFSLEHRFSNGAGLSGELEYEPRENEDGSSGKGFRHLRNSKKELGIDYQFDISPYISLTPGLTTSWYDEKTSWKPAISADWHYNKNIVIASRYRYEITDYDNNKPGKHTHRIDIGAKYKLDSAALSYKYTRYFSDRPIFDKKDTDYKHAAEIKLKLLPHWQYILEVSNESVAKNSPRRQTCYSTGFKYSF</sequence>
<name>A0A5J5FYT8_9GAMM</name>
<dbReference type="AlphaFoldDB" id="A0A5J5FYT8"/>
<keyword evidence="1 3" id="KW-0732">Signal</keyword>
<dbReference type="Proteomes" id="UP000335415">
    <property type="component" value="Unassembled WGS sequence"/>
</dbReference>
<evidence type="ECO:0000256" key="2">
    <source>
        <dbReference type="SAM" id="MobiDB-lite"/>
    </source>
</evidence>
<dbReference type="GO" id="GO:0015288">
    <property type="term" value="F:porin activity"/>
    <property type="evidence" value="ECO:0007669"/>
    <property type="project" value="TreeGrafter"/>
</dbReference>
<dbReference type="EMBL" id="VYKJ01000007">
    <property type="protein sequence ID" value="KAA8998930.1"/>
    <property type="molecule type" value="Genomic_DNA"/>
</dbReference>
<dbReference type="PANTHER" id="PTHR38105">
    <property type="entry name" value="OUTER MEMBRANE PROTEIN-RELATED-RELATED"/>
    <property type="match status" value="1"/>
</dbReference>
<dbReference type="GO" id="GO:0015772">
    <property type="term" value="P:oligosaccharide transport"/>
    <property type="evidence" value="ECO:0007669"/>
    <property type="project" value="TreeGrafter"/>
</dbReference>
<accession>A0A5J5FYT8</accession>